<protein>
    <submittedName>
        <fullName evidence="1">Uncharacterized protein</fullName>
    </submittedName>
</protein>
<dbReference type="Proteomes" id="UP001163835">
    <property type="component" value="Unassembled WGS sequence"/>
</dbReference>
<name>A0ACC1TIM3_9AGAR</name>
<reference evidence="1" key="1">
    <citation type="submission" date="2022-09" db="EMBL/GenBank/DDBJ databases">
        <title>A Global Phylogenomic Analysis of the Shiitake Genus Lentinula.</title>
        <authorList>
            <consortium name="DOE Joint Genome Institute"/>
            <person name="Sierra-Patev S."/>
            <person name="Min B."/>
            <person name="Naranjo-Ortiz M."/>
            <person name="Looney B."/>
            <person name="Konkel Z."/>
            <person name="Slot J.C."/>
            <person name="Sakamoto Y."/>
            <person name="Steenwyk J.L."/>
            <person name="Rokas A."/>
            <person name="Carro J."/>
            <person name="Camarero S."/>
            <person name="Ferreira P."/>
            <person name="Molpeceres G."/>
            <person name="Ruiz-Duenas F.J."/>
            <person name="Serrano A."/>
            <person name="Henrissat B."/>
            <person name="Drula E."/>
            <person name="Hughes K.W."/>
            <person name="Mata J.L."/>
            <person name="Ishikawa N.K."/>
            <person name="Vargas-Isla R."/>
            <person name="Ushijima S."/>
            <person name="Smith C.A."/>
            <person name="Ahrendt S."/>
            <person name="Andreopoulos W."/>
            <person name="He G."/>
            <person name="Labutti K."/>
            <person name="Lipzen A."/>
            <person name="Ng V."/>
            <person name="Riley R."/>
            <person name="Sandor L."/>
            <person name="Barry K."/>
            <person name="Martinez A.T."/>
            <person name="Xiao Y."/>
            <person name="Gibbons J.G."/>
            <person name="Terashima K."/>
            <person name="Grigoriev I.V."/>
            <person name="Hibbett D.S."/>
        </authorList>
    </citation>
    <scope>NUCLEOTIDE SEQUENCE</scope>
    <source>
        <strain evidence="1">TMI1499</strain>
    </source>
</reference>
<proteinExistence type="predicted"/>
<sequence length="108" mass="12363">MESQMAQGLADLRALREAHSRSQQYLCQLLRRLAMAGPAVPGPSRMVSEKPRDLKRRRIVEESEEEVEEKEEVEKEGEEAEEEEENEVPVPKKAKTATSEKGKEKEKE</sequence>
<gene>
    <name evidence="1" type="ORF">F5876DRAFT_70605</name>
</gene>
<comment type="caution">
    <text evidence="1">The sequence shown here is derived from an EMBL/GenBank/DDBJ whole genome shotgun (WGS) entry which is preliminary data.</text>
</comment>
<accession>A0ACC1TIM3</accession>
<keyword evidence="2" id="KW-1185">Reference proteome</keyword>
<evidence type="ECO:0000313" key="1">
    <source>
        <dbReference type="EMBL" id="KAJ3804472.1"/>
    </source>
</evidence>
<dbReference type="EMBL" id="MU795985">
    <property type="protein sequence ID" value="KAJ3804472.1"/>
    <property type="molecule type" value="Genomic_DNA"/>
</dbReference>
<organism evidence="1 2">
    <name type="scientific">Lentinula aff. lateritia</name>
    <dbReference type="NCBI Taxonomy" id="2804960"/>
    <lineage>
        <taxon>Eukaryota</taxon>
        <taxon>Fungi</taxon>
        <taxon>Dikarya</taxon>
        <taxon>Basidiomycota</taxon>
        <taxon>Agaricomycotina</taxon>
        <taxon>Agaricomycetes</taxon>
        <taxon>Agaricomycetidae</taxon>
        <taxon>Agaricales</taxon>
        <taxon>Marasmiineae</taxon>
        <taxon>Omphalotaceae</taxon>
        <taxon>Lentinula</taxon>
    </lineage>
</organism>
<evidence type="ECO:0000313" key="2">
    <source>
        <dbReference type="Proteomes" id="UP001163835"/>
    </source>
</evidence>